<dbReference type="EMBL" id="CP047475">
    <property type="protein sequence ID" value="QIA63367.1"/>
    <property type="molecule type" value="Genomic_DNA"/>
</dbReference>
<gene>
    <name evidence="6" type="ORF">GT360_07470</name>
</gene>
<evidence type="ECO:0000256" key="1">
    <source>
        <dbReference type="ARBA" id="ARBA00012386"/>
    </source>
</evidence>
<dbReference type="InterPro" id="IPR005636">
    <property type="entry name" value="DTW"/>
</dbReference>
<sequence length="258" mass="29902">MRIHAFHLLREERLKTSTKPFNARGAKVSRCRHCLVAEHNCLCDLQPQVECNIAALILVSDNETFKPSNTGRLIADVVHDTCVFAWNRTEPQQELLGLLKDTRYLPFVVFPDEYVDDQTRLVDSYKLLELQGRSTSDGIDSSRTLLPIFLDGSWREARKMFRRSDYLSHLPVLSIEPQQISEYLMRSSDNEQHLSTAEVASLVLEQLNEQQAGKALQLWFECFRETYMLSKTRYKSDPTRPALNQWKNFINFENSNGE</sequence>
<evidence type="ECO:0000259" key="5">
    <source>
        <dbReference type="SMART" id="SM01144"/>
    </source>
</evidence>
<evidence type="ECO:0000313" key="6">
    <source>
        <dbReference type="EMBL" id="QIA63367.1"/>
    </source>
</evidence>
<dbReference type="GO" id="GO:0008033">
    <property type="term" value="P:tRNA processing"/>
    <property type="evidence" value="ECO:0007669"/>
    <property type="project" value="UniProtKB-KW"/>
</dbReference>
<evidence type="ECO:0000256" key="4">
    <source>
        <dbReference type="ARBA" id="ARBA00022694"/>
    </source>
</evidence>
<keyword evidence="2" id="KW-0808">Transferase</keyword>
<feature type="domain" description="DTW" evidence="5">
    <location>
        <begin position="27"/>
        <end position="232"/>
    </location>
</feature>
<accession>A0A7Z2T347</accession>
<keyword evidence="4" id="KW-0819">tRNA processing</keyword>
<dbReference type="AlphaFoldDB" id="A0A7Z2T347"/>
<dbReference type="InterPro" id="IPR039262">
    <property type="entry name" value="DTWD2/TAPT"/>
</dbReference>
<evidence type="ECO:0000256" key="2">
    <source>
        <dbReference type="ARBA" id="ARBA00022679"/>
    </source>
</evidence>
<proteinExistence type="predicted"/>
<dbReference type="KEGG" id="vas:GT360_07470"/>
<dbReference type="RefSeq" id="WP_164648261.1">
    <property type="nucleotide sequence ID" value="NZ_CP047475.1"/>
</dbReference>
<dbReference type="SMART" id="SM01144">
    <property type="entry name" value="DTW"/>
    <property type="match status" value="1"/>
</dbReference>
<dbReference type="Proteomes" id="UP000464262">
    <property type="component" value="Chromosome 1"/>
</dbReference>
<reference evidence="6 7" key="1">
    <citation type="submission" date="2020-01" db="EMBL/GenBank/DDBJ databases">
        <title>Whole genome and functional gene identification of agarase of Vibrio HN897.</title>
        <authorList>
            <person name="Liu Y."/>
            <person name="Zhao Z."/>
        </authorList>
    </citation>
    <scope>NUCLEOTIDE SEQUENCE [LARGE SCALE GENOMIC DNA]</scope>
    <source>
        <strain evidence="6 7">HN897</strain>
    </source>
</reference>
<keyword evidence="7" id="KW-1185">Reference proteome</keyword>
<dbReference type="Pfam" id="PF03942">
    <property type="entry name" value="DTW"/>
    <property type="match status" value="1"/>
</dbReference>
<evidence type="ECO:0000313" key="7">
    <source>
        <dbReference type="Proteomes" id="UP000464262"/>
    </source>
</evidence>
<dbReference type="EC" id="2.5.1.25" evidence="1"/>
<dbReference type="PANTHER" id="PTHR21392">
    <property type="entry name" value="TRNA-URIDINE AMINOCARBOXYPROPYLTRANSFERASE 2"/>
    <property type="match status" value="1"/>
</dbReference>
<evidence type="ECO:0000256" key="3">
    <source>
        <dbReference type="ARBA" id="ARBA00022691"/>
    </source>
</evidence>
<dbReference type="GO" id="GO:0016432">
    <property type="term" value="F:tRNA-uridine aminocarboxypropyltransferase activity"/>
    <property type="evidence" value="ECO:0007669"/>
    <property type="project" value="UniProtKB-EC"/>
</dbReference>
<dbReference type="PANTHER" id="PTHR21392:SF1">
    <property type="entry name" value="TRNA-URIDINE AMINOCARBOXYPROPYLTRANSFERASE"/>
    <property type="match status" value="1"/>
</dbReference>
<protein>
    <recommendedName>
        <fullName evidence="1">tRNA-uridine aminocarboxypropyltransferase</fullName>
        <ecNumber evidence="1">2.5.1.25</ecNumber>
    </recommendedName>
</protein>
<organism evidence="6 7">
    <name type="scientific">Vibrio astriarenae</name>
    <dbReference type="NCBI Taxonomy" id="1481923"/>
    <lineage>
        <taxon>Bacteria</taxon>
        <taxon>Pseudomonadati</taxon>
        <taxon>Pseudomonadota</taxon>
        <taxon>Gammaproteobacteria</taxon>
        <taxon>Vibrionales</taxon>
        <taxon>Vibrionaceae</taxon>
        <taxon>Vibrio</taxon>
    </lineage>
</organism>
<name>A0A7Z2T347_9VIBR</name>
<keyword evidence="3" id="KW-0949">S-adenosyl-L-methionine</keyword>